<gene>
    <name evidence="1" type="ORF">PAI11_26430</name>
</gene>
<keyword evidence="2" id="KW-1185">Reference proteome</keyword>
<evidence type="ECO:0000313" key="2">
    <source>
        <dbReference type="Proteomes" id="UP000005143"/>
    </source>
</evidence>
<accession>H0E741</accession>
<dbReference type="RefSeq" id="WP_007575915.1">
    <property type="nucleotide sequence ID" value="NZ_AGUD01000216.1"/>
</dbReference>
<proteinExistence type="predicted"/>
<dbReference type="EMBL" id="AGUD01000216">
    <property type="protein sequence ID" value="EHN10536.1"/>
    <property type="molecule type" value="Genomic_DNA"/>
</dbReference>
<dbReference type="AlphaFoldDB" id="H0E741"/>
<reference evidence="1 2" key="1">
    <citation type="journal article" date="2013" name="Biodegradation">
        <title>Quantitative proteomic analysis of ibuprofen-degrading Patulibacter sp. strain I11.</title>
        <authorList>
            <person name="Almeida B."/>
            <person name="Kjeldal H."/>
            <person name="Lolas I."/>
            <person name="Knudsen A.D."/>
            <person name="Carvalho G."/>
            <person name="Nielsen K.L."/>
            <person name="Barreto Crespo M.T."/>
            <person name="Stensballe A."/>
            <person name="Nielsen J.L."/>
        </authorList>
    </citation>
    <scope>NUCLEOTIDE SEQUENCE [LARGE SCALE GENOMIC DNA]</scope>
    <source>
        <strain evidence="1 2">I11</strain>
    </source>
</reference>
<dbReference type="Proteomes" id="UP000005143">
    <property type="component" value="Unassembled WGS sequence"/>
</dbReference>
<protein>
    <recommendedName>
        <fullName evidence="3">NERD domain-containing protein</fullName>
    </recommendedName>
</protein>
<name>H0E741_9ACTN</name>
<comment type="caution">
    <text evidence="1">The sequence shown here is derived from an EMBL/GenBank/DDBJ whole genome shotgun (WGS) entry which is preliminary data.</text>
</comment>
<sequence>MAANATIEGPQPLVVLRDRRVTATAPNVDRLVVGCAGVVILDGRGYAAQLRTHRWCPWLVAEDRRRMVGGLLRQVEAVRLTLDGLGLTDVPVRGVIDDPGTRRVPGRGRRAAARQLARLAAGPPVLDADDVRRVAWILGV</sequence>
<evidence type="ECO:0000313" key="1">
    <source>
        <dbReference type="EMBL" id="EHN10536.1"/>
    </source>
</evidence>
<evidence type="ECO:0008006" key="3">
    <source>
        <dbReference type="Google" id="ProtNLM"/>
    </source>
</evidence>
<organism evidence="1 2">
    <name type="scientific">Patulibacter medicamentivorans</name>
    <dbReference type="NCBI Taxonomy" id="1097667"/>
    <lineage>
        <taxon>Bacteria</taxon>
        <taxon>Bacillati</taxon>
        <taxon>Actinomycetota</taxon>
        <taxon>Thermoleophilia</taxon>
        <taxon>Solirubrobacterales</taxon>
        <taxon>Patulibacteraceae</taxon>
        <taxon>Patulibacter</taxon>
    </lineage>
</organism>